<proteinExistence type="inferred from homology"/>
<evidence type="ECO:0000256" key="2">
    <source>
        <dbReference type="ARBA" id="ARBA00037999"/>
    </source>
</evidence>
<dbReference type="InterPro" id="IPR015421">
    <property type="entry name" value="PyrdxlP-dep_Trfase_major"/>
</dbReference>
<comment type="similarity">
    <text evidence="2 3">Belongs to the DegT/DnrJ/EryC1 family.</text>
</comment>
<protein>
    <submittedName>
        <fullName evidence="4">DegT/DnrJ/EryC1/StrS family aminotransferase</fullName>
    </submittedName>
</protein>
<gene>
    <name evidence="4" type="ORF">OPS25_01870</name>
</gene>
<dbReference type="RefSeq" id="WP_265615949.1">
    <property type="nucleotide sequence ID" value="NZ_JAPFRD010000002.1"/>
</dbReference>
<comment type="caution">
    <text evidence="4">The sequence shown here is derived from an EMBL/GenBank/DDBJ whole genome shotgun (WGS) entry which is preliminary data.</text>
</comment>
<dbReference type="InterPro" id="IPR000653">
    <property type="entry name" value="DegT/StrS_aminotransferase"/>
</dbReference>
<accession>A0ABT3P587</accession>
<sequence length="399" mass="44513">MSLKQLPPVGTPVHTGSRNISAEPLTIQFNGFLHTFLQSGTAALALALTQLVKRADNVNRNVIIPGYGCPDLVAACEFAGVQAVSVDFDPNLYQYDLTQIEKLDGSLLAVICPSLLGISMPIKCLREILSDDVFIIEDNAQWFPEHEQAAQRVENLRQLGSYQLPTDTQYADFFITSFGRGKPVNLMGGGLLAWQSRYQDWFEGYQLNDVKTKHLKVDIKTQLKARLFNIVCHPIPYGLLARIPALKLGVTAYHKLDKITDMEREKVSLAGTAIQHYLSQPQHISELLKKNLPLAWPQQAENKRLLRLPLLASSKEVRDAIVTQCNAHGLGASVMYEKPLIDIENVRDKVSTPFPTPIAEKVANGFFTLPLHPGVTVKHVEKMIKIITPYFNDLNKVPQ</sequence>
<reference evidence="4" key="1">
    <citation type="submission" date="2022-11" db="EMBL/GenBank/DDBJ databases">
        <title>Alteromonas sp. nov., isolated from sea water of the Qingdao.</title>
        <authorList>
            <person name="Wang Q."/>
        </authorList>
    </citation>
    <scope>NUCLEOTIDE SEQUENCE</scope>
    <source>
        <strain evidence="4">ASW11-7</strain>
    </source>
</reference>
<name>A0ABT3P587_9ALTE</name>
<dbReference type="Pfam" id="PF01041">
    <property type="entry name" value="DegT_DnrJ_EryC1"/>
    <property type="match status" value="1"/>
</dbReference>
<dbReference type="InterPro" id="IPR015422">
    <property type="entry name" value="PyrdxlP-dep_Trfase_small"/>
</dbReference>
<keyword evidence="4" id="KW-0808">Transferase</keyword>
<dbReference type="Gene3D" id="3.40.640.10">
    <property type="entry name" value="Type I PLP-dependent aspartate aminotransferase-like (Major domain)"/>
    <property type="match status" value="1"/>
</dbReference>
<dbReference type="PANTHER" id="PTHR30244">
    <property type="entry name" value="TRANSAMINASE"/>
    <property type="match status" value="1"/>
</dbReference>
<keyword evidence="1 3" id="KW-0663">Pyridoxal phosphate</keyword>
<dbReference type="InterPro" id="IPR015424">
    <property type="entry name" value="PyrdxlP-dep_Trfase"/>
</dbReference>
<evidence type="ECO:0000256" key="3">
    <source>
        <dbReference type="RuleBase" id="RU004508"/>
    </source>
</evidence>
<dbReference type="GO" id="GO:0008483">
    <property type="term" value="F:transaminase activity"/>
    <property type="evidence" value="ECO:0007669"/>
    <property type="project" value="UniProtKB-KW"/>
</dbReference>
<keyword evidence="5" id="KW-1185">Reference proteome</keyword>
<dbReference type="Proteomes" id="UP001142810">
    <property type="component" value="Unassembled WGS sequence"/>
</dbReference>
<dbReference type="SUPFAM" id="SSF53383">
    <property type="entry name" value="PLP-dependent transferases"/>
    <property type="match status" value="1"/>
</dbReference>
<evidence type="ECO:0000313" key="4">
    <source>
        <dbReference type="EMBL" id="MCW8107251.1"/>
    </source>
</evidence>
<dbReference type="EMBL" id="JAPFRD010000002">
    <property type="protein sequence ID" value="MCW8107251.1"/>
    <property type="molecule type" value="Genomic_DNA"/>
</dbReference>
<keyword evidence="4" id="KW-0032">Aminotransferase</keyword>
<dbReference type="PANTHER" id="PTHR30244:SF34">
    <property type="entry name" value="DTDP-4-AMINO-4,6-DIDEOXYGALACTOSE TRANSAMINASE"/>
    <property type="match status" value="1"/>
</dbReference>
<dbReference type="Gene3D" id="3.90.1150.10">
    <property type="entry name" value="Aspartate Aminotransferase, domain 1"/>
    <property type="match status" value="1"/>
</dbReference>
<evidence type="ECO:0000256" key="1">
    <source>
        <dbReference type="ARBA" id="ARBA00022898"/>
    </source>
</evidence>
<organism evidence="4 5">
    <name type="scientific">Alteromonas aquimaris</name>
    <dbReference type="NCBI Taxonomy" id="2998417"/>
    <lineage>
        <taxon>Bacteria</taxon>
        <taxon>Pseudomonadati</taxon>
        <taxon>Pseudomonadota</taxon>
        <taxon>Gammaproteobacteria</taxon>
        <taxon>Alteromonadales</taxon>
        <taxon>Alteromonadaceae</taxon>
        <taxon>Alteromonas/Salinimonas group</taxon>
        <taxon>Alteromonas</taxon>
    </lineage>
</organism>
<evidence type="ECO:0000313" key="5">
    <source>
        <dbReference type="Proteomes" id="UP001142810"/>
    </source>
</evidence>